<dbReference type="InterPro" id="IPR015943">
    <property type="entry name" value="WD40/YVTN_repeat-like_dom_sf"/>
</dbReference>
<dbReference type="PROSITE" id="PS00678">
    <property type="entry name" value="WD_REPEATS_1"/>
    <property type="match status" value="1"/>
</dbReference>
<proteinExistence type="inferred from homology"/>
<evidence type="ECO:0000256" key="8">
    <source>
        <dbReference type="SAM" id="MobiDB-lite"/>
    </source>
</evidence>
<dbReference type="GO" id="GO:0030488">
    <property type="term" value="P:tRNA methylation"/>
    <property type="evidence" value="ECO:0007669"/>
    <property type="project" value="TreeGrafter"/>
</dbReference>
<dbReference type="SMART" id="SM00320">
    <property type="entry name" value="WD40"/>
    <property type="match status" value="2"/>
</dbReference>
<evidence type="ECO:0000256" key="2">
    <source>
        <dbReference type="ARBA" id="ARBA00022490"/>
    </source>
</evidence>
<dbReference type="SUPFAM" id="SSF50978">
    <property type="entry name" value="WD40 repeat-like"/>
    <property type="match status" value="1"/>
</dbReference>
<name>A0A9X0CF18_9CNID</name>
<organism evidence="9 10">
    <name type="scientific">Desmophyllum pertusum</name>
    <dbReference type="NCBI Taxonomy" id="174260"/>
    <lineage>
        <taxon>Eukaryota</taxon>
        <taxon>Metazoa</taxon>
        <taxon>Cnidaria</taxon>
        <taxon>Anthozoa</taxon>
        <taxon>Hexacorallia</taxon>
        <taxon>Scleractinia</taxon>
        <taxon>Caryophylliina</taxon>
        <taxon>Caryophylliidae</taxon>
        <taxon>Desmophyllum</taxon>
    </lineage>
</organism>
<keyword evidence="5" id="KW-0677">Repeat</keyword>
<dbReference type="InterPro" id="IPR036322">
    <property type="entry name" value="WD40_repeat_dom_sf"/>
</dbReference>
<comment type="similarity">
    <text evidence="6">Belongs to the WD repeat WDR6 family.</text>
</comment>
<keyword evidence="2" id="KW-0963">Cytoplasm</keyword>
<evidence type="ECO:0000256" key="7">
    <source>
        <dbReference type="ARBA" id="ARBA00040154"/>
    </source>
</evidence>
<dbReference type="Proteomes" id="UP001163046">
    <property type="component" value="Unassembled WGS sequence"/>
</dbReference>
<evidence type="ECO:0000313" key="10">
    <source>
        <dbReference type="Proteomes" id="UP001163046"/>
    </source>
</evidence>
<protein>
    <recommendedName>
        <fullName evidence="7">tRNA (34-2'-O)-methyltransferase regulator WDR6</fullName>
    </recommendedName>
</protein>
<dbReference type="InterPro" id="IPR051973">
    <property type="entry name" value="tRNA_Anticodon_Mtase-Reg"/>
</dbReference>
<comment type="subcellular location">
    <subcellularLocation>
        <location evidence="1">Cytoplasm</location>
    </subcellularLocation>
</comment>
<dbReference type="PANTHER" id="PTHR14344:SF3">
    <property type="entry name" value="WD REPEAT-CONTAINING PROTEIN 6"/>
    <property type="match status" value="1"/>
</dbReference>
<keyword evidence="10" id="KW-1185">Reference proteome</keyword>
<dbReference type="EMBL" id="MU827782">
    <property type="protein sequence ID" value="KAJ7336501.1"/>
    <property type="molecule type" value="Genomic_DNA"/>
</dbReference>
<evidence type="ECO:0000256" key="1">
    <source>
        <dbReference type="ARBA" id="ARBA00004496"/>
    </source>
</evidence>
<evidence type="ECO:0000256" key="4">
    <source>
        <dbReference type="ARBA" id="ARBA00022694"/>
    </source>
</evidence>
<evidence type="ECO:0000256" key="6">
    <source>
        <dbReference type="ARBA" id="ARBA00038255"/>
    </source>
</evidence>
<evidence type="ECO:0000256" key="5">
    <source>
        <dbReference type="ARBA" id="ARBA00022737"/>
    </source>
</evidence>
<evidence type="ECO:0000313" key="9">
    <source>
        <dbReference type="EMBL" id="KAJ7336501.1"/>
    </source>
</evidence>
<dbReference type="AlphaFoldDB" id="A0A9X0CF18"/>
<reference evidence="9" key="1">
    <citation type="submission" date="2023-01" db="EMBL/GenBank/DDBJ databases">
        <title>Genome assembly of the deep-sea coral Lophelia pertusa.</title>
        <authorList>
            <person name="Herrera S."/>
            <person name="Cordes E."/>
        </authorList>
    </citation>
    <scope>NUCLEOTIDE SEQUENCE</scope>
    <source>
        <strain evidence="9">USNM1676648</strain>
        <tissue evidence="9">Polyp</tissue>
    </source>
</reference>
<dbReference type="OrthoDB" id="5594999at2759"/>
<feature type="region of interest" description="Disordered" evidence="8">
    <location>
        <begin position="1"/>
        <end position="20"/>
    </location>
</feature>
<evidence type="ECO:0000256" key="3">
    <source>
        <dbReference type="ARBA" id="ARBA00022574"/>
    </source>
</evidence>
<dbReference type="InterPro" id="IPR019775">
    <property type="entry name" value="WD40_repeat_CS"/>
</dbReference>
<accession>A0A9X0CF18</accession>
<dbReference type="PANTHER" id="PTHR14344">
    <property type="entry name" value="WD REPEAT PROTEIN"/>
    <property type="match status" value="1"/>
</dbReference>
<comment type="caution">
    <text evidence="9">The sequence shown here is derived from an EMBL/GenBank/DDBJ whole genome shotgun (WGS) entry which is preliminary data.</text>
</comment>
<feature type="compositionally biased region" description="Basic and acidic residues" evidence="8">
    <location>
        <begin position="1"/>
        <end position="19"/>
    </location>
</feature>
<keyword evidence="4" id="KW-0819">tRNA processing</keyword>
<keyword evidence="3" id="KW-0853">WD repeat</keyword>
<gene>
    <name evidence="9" type="ORF">OS493_011706</name>
</gene>
<dbReference type="Gene3D" id="2.130.10.10">
    <property type="entry name" value="YVTN repeat-like/Quinoprotein amine dehydrogenase"/>
    <property type="match status" value="1"/>
</dbReference>
<sequence>MTCGEDKLITNKSGKESGDHTTVQTLAVHDEETVNKASGRNGFEGDVSSERCDRAQESVTAWHAEENVTADSVKAVEHAKNSDTKTSSHWCCKDGVAQDCVTGGCQASESVTNTEKHLTERTKFADVNPLAANQDPFHCGQEVLNVANTKEQTAITCETPDLTDPDDQEFSAMDQSDFSCLPLVPVFLDLPAHVFDAHQSGVNAISLVKTQVPGQYLLVSGGDDSALHAAEFDLVLNDNDVTKIHVIREVSEHSAHTSSVTGVKAVMNGLVISSSVDQRLIVWEMVSTDQVSFAFLQRAVEIVDIADVQDVEVWGERDDCLVAAVCGVGLQTFYLVGHT</sequence>
<dbReference type="InterPro" id="IPR001680">
    <property type="entry name" value="WD40_rpt"/>
</dbReference>
<dbReference type="GO" id="GO:0005737">
    <property type="term" value="C:cytoplasm"/>
    <property type="evidence" value="ECO:0007669"/>
    <property type="project" value="UniProtKB-SubCell"/>
</dbReference>